<dbReference type="RefSeq" id="WP_058452452.1">
    <property type="nucleotide sequence ID" value="NZ_CAAAIB010000004.1"/>
</dbReference>
<proteinExistence type="predicted"/>
<reference evidence="1 2" key="1">
    <citation type="submission" date="2015-11" db="EMBL/GenBank/DDBJ databases">
        <title>Genomic analysis of 38 Legionella species identifies large and diverse effector repertoires.</title>
        <authorList>
            <person name="Burstein D."/>
            <person name="Amaro F."/>
            <person name="Zusman T."/>
            <person name="Lifshitz Z."/>
            <person name="Cohen O."/>
            <person name="Gilbert J.A."/>
            <person name="Pupko T."/>
            <person name="Shuman H.A."/>
            <person name="Segal G."/>
        </authorList>
    </citation>
    <scope>NUCLEOTIDE SEQUENCE [LARGE SCALE GENOMIC DNA]</scope>
    <source>
        <strain evidence="1 2">PX-1-G2-E2</strain>
    </source>
</reference>
<organism evidence="1 2">
    <name type="scientific">Legionella maceachernii</name>
    <dbReference type="NCBI Taxonomy" id="466"/>
    <lineage>
        <taxon>Bacteria</taxon>
        <taxon>Pseudomonadati</taxon>
        <taxon>Pseudomonadota</taxon>
        <taxon>Gammaproteobacteria</taxon>
        <taxon>Legionellales</taxon>
        <taxon>Legionellaceae</taxon>
        <taxon>Legionella</taxon>
    </lineage>
</organism>
<name>A0A0W0W065_9GAMM</name>
<dbReference type="EMBL" id="LNYL01000042">
    <property type="protein sequence ID" value="KTD25924.1"/>
    <property type="molecule type" value="Genomic_DNA"/>
</dbReference>
<evidence type="ECO:0000313" key="1">
    <source>
        <dbReference type="EMBL" id="KTD25924.1"/>
    </source>
</evidence>
<sequence length="92" mass="10576">MEKQFDSVDVPETLEETDIDCDGLTKESDMDCDGLTIVEDEELWSDLPIFNSELNMKNEKKHSYFPSFFFKTGIPFKTNSPEQTPDNPNYGV</sequence>
<dbReference type="AlphaFoldDB" id="A0A0W0W065"/>
<keyword evidence="2" id="KW-1185">Reference proteome</keyword>
<comment type="caution">
    <text evidence="1">The sequence shown here is derived from an EMBL/GenBank/DDBJ whole genome shotgun (WGS) entry which is preliminary data.</text>
</comment>
<dbReference type="PATRIC" id="fig|466.6.peg.1785"/>
<evidence type="ECO:0000313" key="2">
    <source>
        <dbReference type="Proteomes" id="UP000054908"/>
    </source>
</evidence>
<accession>A0A0W0W065</accession>
<protein>
    <submittedName>
        <fullName evidence="1">Uncharacterized protein</fullName>
    </submittedName>
</protein>
<gene>
    <name evidence="1" type="ORF">Lmac_1695</name>
</gene>
<dbReference type="Proteomes" id="UP000054908">
    <property type="component" value="Unassembled WGS sequence"/>
</dbReference>